<name>A0A1R3X1J5_9RHOB</name>
<accession>A0A1R3X1J5</accession>
<dbReference type="RefSeq" id="WP_200805448.1">
    <property type="nucleotide sequence ID" value="NZ_FTPS01000001.1"/>
</dbReference>
<dbReference type="Proteomes" id="UP000192455">
    <property type="component" value="Unassembled WGS sequence"/>
</dbReference>
<keyword evidence="2" id="KW-1185">Reference proteome</keyword>
<evidence type="ECO:0000313" key="2">
    <source>
        <dbReference type="Proteomes" id="UP000192455"/>
    </source>
</evidence>
<evidence type="ECO:0000313" key="1">
    <source>
        <dbReference type="EMBL" id="SIT84358.1"/>
    </source>
</evidence>
<dbReference type="EMBL" id="FTPS01000001">
    <property type="protein sequence ID" value="SIT84358.1"/>
    <property type="molecule type" value="Genomic_DNA"/>
</dbReference>
<proteinExistence type="predicted"/>
<organism evidence="1 2">
    <name type="scientific">Pontibaca methylaminivorans</name>
    <dbReference type="NCBI Taxonomy" id="515897"/>
    <lineage>
        <taxon>Bacteria</taxon>
        <taxon>Pseudomonadati</taxon>
        <taxon>Pseudomonadota</taxon>
        <taxon>Alphaproteobacteria</taxon>
        <taxon>Rhodobacterales</taxon>
        <taxon>Roseobacteraceae</taxon>
        <taxon>Pontibaca</taxon>
    </lineage>
</organism>
<gene>
    <name evidence="1" type="ORF">SAMN05421849_2100</name>
</gene>
<protein>
    <submittedName>
        <fullName evidence="1">Uncharacterized protein</fullName>
    </submittedName>
</protein>
<dbReference type="AlphaFoldDB" id="A0A1R3X1J5"/>
<sequence length="55" mass="5536">MDATAAGTTGTGHVETPSGCAAVLRATSPDEPTRPFIRAVSALMSGTLPPLQIGR</sequence>
<reference evidence="1 2" key="1">
    <citation type="submission" date="2017-01" db="EMBL/GenBank/DDBJ databases">
        <authorList>
            <person name="Mah S.A."/>
            <person name="Swanson W.J."/>
            <person name="Moy G.W."/>
            <person name="Vacquier V.D."/>
        </authorList>
    </citation>
    <scope>NUCLEOTIDE SEQUENCE [LARGE SCALE GENOMIC DNA]</scope>
    <source>
        <strain evidence="1 2">DSM 21219</strain>
    </source>
</reference>